<dbReference type="InterPro" id="IPR036259">
    <property type="entry name" value="MFS_trans_sf"/>
</dbReference>
<feature type="non-terminal residue" evidence="9">
    <location>
        <position position="1"/>
    </location>
</feature>
<evidence type="ECO:0000259" key="8">
    <source>
        <dbReference type="PROSITE" id="PS50850"/>
    </source>
</evidence>
<protein>
    <submittedName>
        <fullName evidence="9">Major facilitator superfamily domain-containing protein</fullName>
    </submittedName>
</protein>
<dbReference type="InterPro" id="IPR011701">
    <property type="entry name" value="MFS"/>
</dbReference>
<sequence length="508" mass="54798">WALVVLAILSTVFLFALDNTITANVIPPIIERFGHSDKLPWLSVSFMMGGVSVVLPFGRLYGMFDAKILYIVMITLFLAGSALCGGAPNIDAFIVGRTLAGCGGIGMYLGVMTLLSVNTSPTERPMYLGLVGLVFGIGNVIGPIIGGAFADSKATWRWGFYLNLCILGLLSPVYFFLIPSFKPQSGRTIWSRLAEFDFAGIALSIGALVTLVMGINFGGTLYAWDSGNIIALFVVSGVLFIAFAVQQHFSILTSEAGRLFPVVFLKDKEAILLFILTAAFNTTAFIPIYWIPTYFQFTRGDGPLDSAVRLLPLIVFITFLVMVNGGVLSKGGYYMPWFLVGSILVLPAGVLFSRINPSTTTASIYGYEVLLGFGAGMGLQAAFAVVQAITKPELMSHGLGFIMIAQMLSVSLALSISGSVFVNEALNGIRKLLPDRPHDEILRALQGLAGNFLVTLTEQERETTLAIIIKCLSKVFILVYVAAAIGILAAACLRVCIRRFHSYYSSNC</sequence>
<proteinExistence type="inferred from homology"/>
<evidence type="ECO:0000313" key="10">
    <source>
        <dbReference type="Proteomes" id="UP000193144"/>
    </source>
</evidence>
<feature type="transmembrane region" description="Helical" evidence="7">
    <location>
        <begin position="158"/>
        <end position="177"/>
    </location>
</feature>
<evidence type="ECO:0000256" key="7">
    <source>
        <dbReference type="SAM" id="Phobius"/>
    </source>
</evidence>
<keyword evidence="3" id="KW-0813">Transport</keyword>
<gene>
    <name evidence="9" type="ORF">BCR34DRAFT_488529</name>
</gene>
<organism evidence="9 10">
    <name type="scientific">Clohesyomyces aquaticus</name>
    <dbReference type="NCBI Taxonomy" id="1231657"/>
    <lineage>
        <taxon>Eukaryota</taxon>
        <taxon>Fungi</taxon>
        <taxon>Dikarya</taxon>
        <taxon>Ascomycota</taxon>
        <taxon>Pezizomycotina</taxon>
        <taxon>Dothideomycetes</taxon>
        <taxon>Pleosporomycetidae</taxon>
        <taxon>Pleosporales</taxon>
        <taxon>Lindgomycetaceae</taxon>
        <taxon>Clohesyomyces</taxon>
    </lineage>
</organism>
<dbReference type="Gene3D" id="1.20.1250.20">
    <property type="entry name" value="MFS general substrate transporter like domains"/>
    <property type="match status" value="1"/>
</dbReference>
<keyword evidence="5 7" id="KW-1133">Transmembrane helix</keyword>
<dbReference type="PROSITE" id="PS50850">
    <property type="entry name" value="MFS"/>
    <property type="match status" value="1"/>
</dbReference>
<name>A0A1Y1ZEF0_9PLEO</name>
<dbReference type="Proteomes" id="UP000193144">
    <property type="component" value="Unassembled WGS sequence"/>
</dbReference>
<reference evidence="9 10" key="1">
    <citation type="submission" date="2016-07" db="EMBL/GenBank/DDBJ databases">
        <title>Pervasive Adenine N6-methylation of Active Genes in Fungi.</title>
        <authorList>
            <consortium name="DOE Joint Genome Institute"/>
            <person name="Mondo S.J."/>
            <person name="Dannebaum R.O."/>
            <person name="Kuo R.C."/>
            <person name="Labutti K."/>
            <person name="Haridas S."/>
            <person name="Kuo A."/>
            <person name="Salamov A."/>
            <person name="Ahrendt S.R."/>
            <person name="Lipzen A."/>
            <person name="Sullivan W."/>
            <person name="Andreopoulos W.B."/>
            <person name="Clum A."/>
            <person name="Lindquist E."/>
            <person name="Daum C."/>
            <person name="Ramamoorthy G.K."/>
            <person name="Gryganskyi A."/>
            <person name="Culley D."/>
            <person name="Magnuson J.K."/>
            <person name="James T.Y."/>
            <person name="O'Malley M.A."/>
            <person name="Stajich J.E."/>
            <person name="Spatafora J.W."/>
            <person name="Visel A."/>
            <person name="Grigoriev I.V."/>
        </authorList>
    </citation>
    <scope>NUCLEOTIDE SEQUENCE [LARGE SCALE GENOMIC DNA]</scope>
    <source>
        <strain evidence="9 10">CBS 115471</strain>
    </source>
</reference>
<evidence type="ECO:0000313" key="9">
    <source>
        <dbReference type="EMBL" id="ORY08596.1"/>
    </source>
</evidence>
<feature type="transmembrane region" description="Helical" evidence="7">
    <location>
        <begin position="198"/>
        <end position="223"/>
    </location>
</feature>
<feature type="transmembrane region" description="Helical" evidence="7">
    <location>
        <begin position="475"/>
        <end position="497"/>
    </location>
</feature>
<feature type="transmembrane region" description="Helical" evidence="7">
    <location>
        <begin position="310"/>
        <end position="327"/>
    </location>
</feature>
<keyword evidence="4 7" id="KW-0812">Transmembrane</keyword>
<evidence type="ECO:0000256" key="4">
    <source>
        <dbReference type="ARBA" id="ARBA00022692"/>
    </source>
</evidence>
<evidence type="ECO:0000256" key="1">
    <source>
        <dbReference type="ARBA" id="ARBA00004141"/>
    </source>
</evidence>
<dbReference type="GO" id="GO:0022857">
    <property type="term" value="F:transmembrane transporter activity"/>
    <property type="evidence" value="ECO:0007669"/>
    <property type="project" value="InterPro"/>
</dbReference>
<evidence type="ECO:0000256" key="5">
    <source>
        <dbReference type="ARBA" id="ARBA00022989"/>
    </source>
</evidence>
<comment type="subcellular location">
    <subcellularLocation>
        <location evidence="1">Membrane</location>
        <topology evidence="1">Multi-pass membrane protein</topology>
    </subcellularLocation>
</comment>
<feature type="transmembrane region" description="Helical" evidence="7">
    <location>
        <begin position="127"/>
        <end position="146"/>
    </location>
</feature>
<feature type="transmembrane region" description="Helical" evidence="7">
    <location>
        <begin position="229"/>
        <end position="249"/>
    </location>
</feature>
<feature type="transmembrane region" description="Helical" evidence="7">
    <location>
        <begin position="270"/>
        <end position="290"/>
    </location>
</feature>
<dbReference type="GO" id="GO:0005886">
    <property type="term" value="C:plasma membrane"/>
    <property type="evidence" value="ECO:0007669"/>
    <property type="project" value="TreeGrafter"/>
</dbReference>
<dbReference type="SUPFAM" id="SSF103473">
    <property type="entry name" value="MFS general substrate transporter"/>
    <property type="match status" value="1"/>
</dbReference>
<dbReference type="EMBL" id="MCFA01000098">
    <property type="protein sequence ID" value="ORY08596.1"/>
    <property type="molecule type" value="Genomic_DNA"/>
</dbReference>
<evidence type="ECO:0000256" key="2">
    <source>
        <dbReference type="ARBA" id="ARBA00007520"/>
    </source>
</evidence>
<feature type="transmembrane region" description="Helical" evidence="7">
    <location>
        <begin position="68"/>
        <end position="88"/>
    </location>
</feature>
<dbReference type="PANTHER" id="PTHR23501:SF12">
    <property type="entry name" value="MAJOR FACILITATOR SUPERFAMILY (MFS) PROFILE DOMAIN-CONTAINING PROTEIN-RELATED"/>
    <property type="match status" value="1"/>
</dbReference>
<feature type="transmembrane region" description="Helical" evidence="7">
    <location>
        <begin position="364"/>
        <end position="386"/>
    </location>
</feature>
<keyword evidence="6 7" id="KW-0472">Membrane</keyword>
<dbReference type="InterPro" id="IPR020846">
    <property type="entry name" value="MFS_dom"/>
</dbReference>
<dbReference type="Pfam" id="PF07690">
    <property type="entry name" value="MFS_1"/>
    <property type="match status" value="1"/>
</dbReference>
<dbReference type="AlphaFoldDB" id="A0A1Y1ZEF0"/>
<evidence type="ECO:0000256" key="6">
    <source>
        <dbReference type="ARBA" id="ARBA00023136"/>
    </source>
</evidence>
<accession>A0A1Y1ZEF0</accession>
<keyword evidence="10" id="KW-1185">Reference proteome</keyword>
<comment type="similarity">
    <text evidence="2">Belongs to the major facilitator superfamily. TCR/Tet family.</text>
</comment>
<dbReference type="OrthoDB" id="10021397at2759"/>
<feature type="transmembrane region" description="Helical" evidence="7">
    <location>
        <begin position="334"/>
        <end position="352"/>
    </location>
</feature>
<feature type="transmembrane region" description="Helical" evidence="7">
    <location>
        <begin position="94"/>
        <end position="115"/>
    </location>
</feature>
<feature type="transmembrane region" description="Helical" evidence="7">
    <location>
        <begin position="39"/>
        <end position="61"/>
    </location>
</feature>
<dbReference type="PRINTS" id="PR01036">
    <property type="entry name" value="TCRTETB"/>
</dbReference>
<feature type="domain" description="Major facilitator superfamily (MFS) profile" evidence="8">
    <location>
        <begin position="4"/>
        <end position="498"/>
    </location>
</feature>
<feature type="transmembrane region" description="Helical" evidence="7">
    <location>
        <begin position="398"/>
        <end position="422"/>
    </location>
</feature>
<dbReference type="PANTHER" id="PTHR23501">
    <property type="entry name" value="MAJOR FACILITATOR SUPERFAMILY"/>
    <property type="match status" value="1"/>
</dbReference>
<comment type="caution">
    <text evidence="9">The sequence shown here is derived from an EMBL/GenBank/DDBJ whole genome shotgun (WGS) entry which is preliminary data.</text>
</comment>
<evidence type="ECO:0000256" key="3">
    <source>
        <dbReference type="ARBA" id="ARBA00022448"/>
    </source>
</evidence>